<dbReference type="AlphaFoldDB" id="A0AAW4MTS3"/>
<organism evidence="1 3">
    <name type="scientific">Catenibacterium mitsuokai</name>
    <dbReference type="NCBI Taxonomy" id="100886"/>
    <lineage>
        <taxon>Bacteria</taxon>
        <taxon>Bacillati</taxon>
        <taxon>Bacillota</taxon>
        <taxon>Erysipelotrichia</taxon>
        <taxon>Erysipelotrichales</taxon>
        <taxon>Coprobacillaceae</taxon>
        <taxon>Catenibacterium</taxon>
    </lineage>
</organism>
<dbReference type="InterPro" id="IPR032357">
    <property type="entry name" value="DUF4866"/>
</dbReference>
<comment type="caution">
    <text evidence="1">The sequence shown here is derived from an EMBL/GenBank/DDBJ whole genome shotgun (WGS) entry which is preliminary data.</text>
</comment>
<dbReference type="EMBL" id="JAHOEF010000014">
    <property type="protein sequence ID" value="MBV3382289.1"/>
    <property type="molecule type" value="Genomic_DNA"/>
</dbReference>
<accession>A0AAW4MTS3</accession>
<evidence type="ECO:0000313" key="2">
    <source>
        <dbReference type="EMBL" id="MBV3392347.1"/>
    </source>
</evidence>
<gene>
    <name evidence="1" type="ORF">KSV97_03395</name>
    <name evidence="2" type="ORF">KSW06_03575</name>
</gene>
<dbReference type="Proteomes" id="UP001196408">
    <property type="component" value="Unassembled WGS sequence"/>
</dbReference>
<proteinExistence type="predicted"/>
<sequence>MEVKTMTPLFPRVQEVENIFHKILASKEACARLRETFNSSLEDFQGSEELNNETFSKVVLDSYSNQDISALLLAICGKSMFDLLRDAYLIPQTFHGKAGENPVLLTSPSGDLLEGKDVSHHTMRRFKSILSQHQPVPRSLVYLADGYDIERYYKHDGSVDQRKTDAVRGILLLYALPDTKKLYLTPAQVYAIIWDTFFSIQKEAPLARVYYGQETGEKNDKDYDEIAILLPTHLFRRQMVEHMEIIDGLVLSCREKMMAEAGNDSLEL</sequence>
<protein>
    <submittedName>
        <fullName evidence="1">DUF4866 domain-containing protein</fullName>
    </submittedName>
</protein>
<dbReference type="Proteomes" id="UP001197492">
    <property type="component" value="Unassembled WGS sequence"/>
</dbReference>
<name>A0AAW4MTS3_9FIRM</name>
<reference evidence="1 4" key="1">
    <citation type="submission" date="2021-06" db="EMBL/GenBank/DDBJ databases">
        <title>Collection of gut derived symbiotic bacterial strains cultured from healthy donors.</title>
        <authorList>
            <person name="Lin H."/>
            <person name="Littmann E."/>
            <person name="Pamer E.G."/>
        </authorList>
    </citation>
    <scope>NUCLEOTIDE SEQUENCE</scope>
    <source>
        <strain evidence="2 4">MSK.21.70</strain>
        <strain evidence="1">MSK.21.82</strain>
    </source>
</reference>
<dbReference type="Pfam" id="PF16160">
    <property type="entry name" value="DUF4866"/>
    <property type="match status" value="1"/>
</dbReference>
<evidence type="ECO:0000313" key="3">
    <source>
        <dbReference type="Proteomes" id="UP001196408"/>
    </source>
</evidence>
<evidence type="ECO:0000313" key="4">
    <source>
        <dbReference type="Proteomes" id="UP001197492"/>
    </source>
</evidence>
<dbReference type="EMBL" id="JAHOEL010000015">
    <property type="protein sequence ID" value="MBV3392347.1"/>
    <property type="molecule type" value="Genomic_DNA"/>
</dbReference>
<evidence type="ECO:0000313" key="1">
    <source>
        <dbReference type="EMBL" id="MBV3382289.1"/>
    </source>
</evidence>
<keyword evidence="4" id="KW-1185">Reference proteome</keyword>